<keyword evidence="5" id="KW-1185">Reference proteome</keyword>
<evidence type="ECO:0000256" key="2">
    <source>
        <dbReference type="ARBA" id="ARBA00023315"/>
    </source>
</evidence>
<dbReference type="PANTHER" id="PTHR43877">
    <property type="entry name" value="AMINOALKYLPHOSPHONATE N-ACETYLTRANSFERASE-RELATED-RELATED"/>
    <property type="match status" value="1"/>
</dbReference>
<evidence type="ECO:0000313" key="4">
    <source>
        <dbReference type="EMBL" id="RYB93289.1"/>
    </source>
</evidence>
<dbReference type="OrthoDB" id="4119890at2"/>
<dbReference type="AlphaFoldDB" id="A0A4Q2RZ83"/>
<dbReference type="EMBL" id="SDWT01000001">
    <property type="protein sequence ID" value="RYB93289.1"/>
    <property type="molecule type" value="Genomic_DNA"/>
</dbReference>
<evidence type="ECO:0000256" key="1">
    <source>
        <dbReference type="ARBA" id="ARBA00022679"/>
    </source>
</evidence>
<organism evidence="4 5">
    <name type="scientific">Nocardioides oleivorans</name>
    <dbReference type="NCBI Taxonomy" id="273676"/>
    <lineage>
        <taxon>Bacteria</taxon>
        <taxon>Bacillati</taxon>
        <taxon>Actinomycetota</taxon>
        <taxon>Actinomycetes</taxon>
        <taxon>Propionibacteriales</taxon>
        <taxon>Nocardioidaceae</taxon>
        <taxon>Nocardioides</taxon>
    </lineage>
</organism>
<dbReference type="Pfam" id="PF00583">
    <property type="entry name" value="Acetyltransf_1"/>
    <property type="match status" value="1"/>
</dbReference>
<dbReference type="SUPFAM" id="SSF55729">
    <property type="entry name" value="Acyl-CoA N-acyltransferases (Nat)"/>
    <property type="match status" value="2"/>
</dbReference>
<dbReference type="Proteomes" id="UP000294071">
    <property type="component" value="Unassembled WGS sequence"/>
</dbReference>
<name>A0A4Q2RZ83_9ACTN</name>
<evidence type="ECO:0000313" key="5">
    <source>
        <dbReference type="Proteomes" id="UP000294071"/>
    </source>
</evidence>
<protein>
    <submittedName>
        <fullName evidence="4">GNAT family N-acetyltransferase</fullName>
    </submittedName>
</protein>
<comment type="caution">
    <text evidence="4">The sequence shown here is derived from an EMBL/GenBank/DDBJ whole genome shotgun (WGS) entry which is preliminary data.</text>
</comment>
<accession>A0A4Q2RZ83</accession>
<reference evidence="4 5" key="1">
    <citation type="submission" date="2019-01" db="EMBL/GenBank/DDBJ databases">
        <title>Novel species of Nocardioides.</title>
        <authorList>
            <person name="Liu Q."/>
            <person name="Xin Y.-H."/>
        </authorList>
    </citation>
    <scope>NUCLEOTIDE SEQUENCE [LARGE SCALE GENOMIC DNA]</scope>
    <source>
        <strain evidence="4 5">CGMCC 4.6882</strain>
    </source>
</reference>
<dbReference type="GO" id="GO:0016747">
    <property type="term" value="F:acyltransferase activity, transferring groups other than amino-acyl groups"/>
    <property type="evidence" value="ECO:0007669"/>
    <property type="project" value="InterPro"/>
</dbReference>
<dbReference type="InterPro" id="IPR050832">
    <property type="entry name" value="Bact_Acetyltransf"/>
</dbReference>
<feature type="domain" description="N-acetyltransferase" evidence="3">
    <location>
        <begin position="58"/>
        <end position="253"/>
    </location>
</feature>
<gene>
    <name evidence="4" type="ORF">EUA93_02305</name>
</gene>
<evidence type="ECO:0000259" key="3">
    <source>
        <dbReference type="PROSITE" id="PS51186"/>
    </source>
</evidence>
<keyword evidence="1 4" id="KW-0808">Transferase</keyword>
<dbReference type="CDD" id="cd04301">
    <property type="entry name" value="NAT_SF"/>
    <property type="match status" value="1"/>
</dbReference>
<proteinExistence type="predicted"/>
<keyword evidence="2" id="KW-0012">Acyltransferase</keyword>
<dbReference type="Gene3D" id="3.40.630.30">
    <property type="match status" value="1"/>
</dbReference>
<dbReference type="InterPro" id="IPR016181">
    <property type="entry name" value="Acyl_CoA_acyltransferase"/>
</dbReference>
<sequence length="385" mass="42027">MSGAGSRWSRAPPCRSVAGPAPGYLRTWWTGRTGDHVHHVLRYRVRRSDGRRYGRAVVDIEQINPRNLAALRAWWEVGQAATAYRPGTPWPAWETSRVALPADNPERGVTLIGAIDGREMVGAAILIRPLEENLHTATAIVYVRPDRTREGIGRRLAEELEVVAAGDGRTTLQSEAYLPPDGSGGASEAFASAMSYAVASRESIKELALEDYATRRPDLDVPVPEGYRVVTFDTVCPEEHLESYGRLLGMLLSEVPLGDLDLEDSAWTPERVRAAESRLTGIGRHMHTALAIAPDGSVAGVSDVRIDESDPVHGQVGITIVDPAHRGRRLGLVLKLATHDLAVATYPSLVSVDTSNAEVNTWMNAVNEALGYRTIETLLELQKRL</sequence>
<dbReference type="InterPro" id="IPR000182">
    <property type="entry name" value="GNAT_dom"/>
</dbReference>
<dbReference type="PROSITE" id="PS51186">
    <property type="entry name" value="GNAT"/>
    <property type="match status" value="1"/>
</dbReference>